<dbReference type="OrthoDB" id="9771902at2"/>
<dbReference type="Proteomes" id="UP000184536">
    <property type="component" value="Unassembled WGS sequence"/>
</dbReference>
<dbReference type="PANTHER" id="PTHR21064">
    <property type="entry name" value="AMINOGLYCOSIDE PHOSPHOTRANSFERASE DOMAIN-CONTAINING PROTEIN-RELATED"/>
    <property type="match status" value="1"/>
</dbReference>
<dbReference type="GO" id="GO:0019202">
    <property type="term" value="F:amino acid kinase activity"/>
    <property type="evidence" value="ECO:0007669"/>
    <property type="project" value="TreeGrafter"/>
</dbReference>
<dbReference type="PANTHER" id="PTHR21064:SF6">
    <property type="entry name" value="AMINOGLYCOSIDE PHOSPHOTRANSFERASE DOMAIN-CONTAINING PROTEIN"/>
    <property type="match status" value="1"/>
</dbReference>
<dbReference type="EMBL" id="FQZV01000034">
    <property type="protein sequence ID" value="SHJ66883.1"/>
    <property type="molecule type" value="Genomic_DNA"/>
</dbReference>
<dbReference type="STRING" id="1121919.SAMN02745975_02602"/>
<gene>
    <name evidence="3" type="ORF">SAMN02745975_02602</name>
</gene>
<evidence type="ECO:0000256" key="1">
    <source>
        <dbReference type="ARBA" id="ARBA00038240"/>
    </source>
</evidence>
<proteinExistence type="inferred from homology"/>
<dbReference type="Gene3D" id="3.90.1200.10">
    <property type="match status" value="1"/>
</dbReference>
<evidence type="ECO:0000259" key="2">
    <source>
        <dbReference type="Pfam" id="PF01636"/>
    </source>
</evidence>
<sequence length="329" mass="38060">MVEISEQGKIILDSCSLSAEDINYVCEQFNIGKLKSIHKRFENTANINLMFETEAGKFVLKLLHTEPERLNSIIKVMKILHMNHVPVILPLQDINDEYYVSMKNLRVQLTPFVDAGKFSFEQRQAVSSGRILKKMHMTLANFQEIVKPAGSIYPSRKILNEGIARLIELGDSIPREQVMLIKDLHDKITGLWSSQSPGLPNTIIHGDWNERNQLFDGRGRVRCILDFDFAQRRERLFDVAYVLWNFLIHADFQPFAKPFMKGYGRLTEQERKLLQVEIARVSCFFICTASFSRNPSLQIDRQLKQQVPFINYILSDDGEKKIKEVCGFF</sequence>
<organism evidence="3 4">
    <name type="scientific">Geosporobacter subterraneus DSM 17957</name>
    <dbReference type="NCBI Taxonomy" id="1121919"/>
    <lineage>
        <taxon>Bacteria</taxon>
        <taxon>Bacillati</taxon>
        <taxon>Bacillota</taxon>
        <taxon>Clostridia</taxon>
        <taxon>Peptostreptococcales</taxon>
        <taxon>Thermotaleaceae</taxon>
        <taxon>Geosporobacter</taxon>
    </lineage>
</organism>
<dbReference type="AlphaFoldDB" id="A0A1M6L6N7"/>
<dbReference type="InterPro" id="IPR002575">
    <property type="entry name" value="Aminoglycoside_PTrfase"/>
</dbReference>
<name>A0A1M6L6N7_9FIRM</name>
<keyword evidence="4" id="KW-1185">Reference proteome</keyword>
<dbReference type="SUPFAM" id="SSF56112">
    <property type="entry name" value="Protein kinase-like (PK-like)"/>
    <property type="match status" value="1"/>
</dbReference>
<dbReference type="Gene3D" id="3.30.200.20">
    <property type="entry name" value="Phosphorylase Kinase, domain 1"/>
    <property type="match status" value="1"/>
</dbReference>
<reference evidence="4" key="1">
    <citation type="submission" date="2016-11" db="EMBL/GenBank/DDBJ databases">
        <authorList>
            <person name="Varghese N."/>
            <person name="Submissions S."/>
        </authorList>
    </citation>
    <scope>NUCLEOTIDE SEQUENCE [LARGE SCALE GENOMIC DNA]</scope>
    <source>
        <strain evidence="4">DSM 17957</strain>
    </source>
</reference>
<evidence type="ECO:0000313" key="3">
    <source>
        <dbReference type="EMBL" id="SHJ66883.1"/>
    </source>
</evidence>
<dbReference type="InterPro" id="IPR050249">
    <property type="entry name" value="Pseudomonas-type_ThrB"/>
</dbReference>
<comment type="similarity">
    <text evidence="1">Belongs to the pseudomonas-type ThrB family.</text>
</comment>
<dbReference type="RefSeq" id="WP_110941695.1">
    <property type="nucleotide sequence ID" value="NZ_FQZV01000034.1"/>
</dbReference>
<dbReference type="InterPro" id="IPR011009">
    <property type="entry name" value="Kinase-like_dom_sf"/>
</dbReference>
<feature type="domain" description="Aminoglycoside phosphotransferase" evidence="2">
    <location>
        <begin position="48"/>
        <end position="269"/>
    </location>
</feature>
<keyword evidence="3" id="KW-0808">Transferase</keyword>
<protein>
    <submittedName>
        <fullName evidence="3">Ser/Thr protein kinase RdoA involved in Cpx stress response, MazF antagonist</fullName>
    </submittedName>
</protein>
<evidence type="ECO:0000313" key="4">
    <source>
        <dbReference type="Proteomes" id="UP000184536"/>
    </source>
</evidence>
<dbReference type="Pfam" id="PF01636">
    <property type="entry name" value="APH"/>
    <property type="match status" value="1"/>
</dbReference>
<accession>A0A1M6L6N7</accession>
<keyword evidence="3" id="KW-0418">Kinase</keyword>